<proteinExistence type="predicted"/>
<dbReference type="Proteomes" id="UP000887576">
    <property type="component" value="Unplaced"/>
</dbReference>
<protein>
    <submittedName>
        <fullName evidence="2">ATP synthase F0 subunit 8</fullName>
    </submittedName>
</protein>
<evidence type="ECO:0000313" key="2">
    <source>
        <dbReference type="WBParaSite" id="JU765_v2.g14145.t1"/>
    </source>
</evidence>
<accession>A0AC34Q9G2</accession>
<evidence type="ECO:0000313" key="1">
    <source>
        <dbReference type="Proteomes" id="UP000887576"/>
    </source>
</evidence>
<dbReference type="WBParaSite" id="JU765_v2.g14145.t1">
    <property type="protein sequence ID" value="JU765_v2.g14145.t1"/>
    <property type="gene ID" value="JU765_v2.g14145"/>
</dbReference>
<name>A0AC34Q9G2_9BILA</name>
<organism evidence="1 2">
    <name type="scientific">Panagrolaimus sp. JU765</name>
    <dbReference type="NCBI Taxonomy" id="591449"/>
    <lineage>
        <taxon>Eukaryota</taxon>
        <taxon>Metazoa</taxon>
        <taxon>Ecdysozoa</taxon>
        <taxon>Nematoda</taxon>
        <taxon>Chromadorea</taxon>
        <taxon>Rhabditida</taxon>
        <taxon>Tylenchina</taxon>
        <taxon>Panagrolaimomorpha</taxon>
        <taxon>Panagrolaimoidea</taxon>
        <taxon>Panagrolaimidae</taxon>
        <taxon>Panagrolaimus</taxon>
    </lineage>
</organism>
<reference evidence="2" key="1">
    <citation type="submission" date="2022-11" db="UniProtKB">
        <authorList>
            <consortium name="WormBaseParasite"/>
        </authorList>
    </citation>
    <scope>IDENTIFICATION</scope>
</reference>
<sequence length="66" mass="7621">MTGLIAVWIVFLYLTGMLCVLYMMLKKYPPIEFNDELNGIPFSKMDSRVSFESTIPNIPQIMEVKC</sequence>